<keyword evidence="3" id="KW-1185">Reference proteome</keyword>
<dbReference type="RefSeq" id="WP_080048531.1">
    <property type="nucleotide sequence ID" value="NZ_CP020100.1"/>
</dbReference>
<gene>
    <name evidence="2" type="ORF">BVH74_02365</name>
</gene>
<dbReference type="Pfam" id="PF08534">
    <property type="entry name" value="Redoxin"/>
    <property type="match status" value="1"/>
</dbReference>
<dbReference type="InterPro" id="IPR050553">
    <property type="entry name" value="Thioredoxin_ResA/DsbE_sf"/>
</dbReference>
<dbReference type="Proteomes" id="UP000243488">
    <property type="component" value="Chromosome"/>
</dbReference>
<dbReference type="GO" id="GO:0016491">
    <property type="term" value="F:oxidoreductase activity"/>
    <property type="evidence" value="ECO:0007669"/>
    <property type="project" value="InterPro"/>
</dbReference>
<dbReference type="InterPro" id="IPR036249">
    <property type="entry name" value="Thioredoxin-like_sf"/>
</dbReference>
<evidence type="ECO:0000259" key="1">
    <source>
        <dbReference type="Pfam" id="PF08534"/>
    </source>
</evidence>
<reference evidence="2 3" key="1">
    <citation type="submission" date="2017-03" db="EMBL/GenBank/DDBJ databases">
        <title>Complete genome sequence of the novel DNRA strain Pseudomonas sp. S-6-2 isolated from Chinese polluted river sediment. Journal of Biotechnology.</title>
        <authorList>
            <person name="Li J."/>
            <person name="Xiang F."/>
            <person name="Wang L."/>
            <person name="Xi L."/>
            <person name="Liu J."/>
        </authorList>
    </citation>
    <scope>NUCLEOTIDE SEQUENCE [LARGE SCALE GENOMIC DNA]</scope>
    <source>
        <strain evidence="2 3">S-6-2</strain>
    </source>
</reference>
<dbReference type="PANTHER" id="PTHR42852">
    <property type="entry name" value="THIOL:DISULFIDE INTERCHANGE PROTEIN DSBE"/>
    <property type="match status" value="1"/>
</dbReference>
<name>A0A1V0B151_9GAMM</name>
<dbReference type="KEGG" id="ppha:BVH74_02365"/>
<dbReference type="PANTHER" id="PTHR42852:SF13">
    <property type="entry name" value="PROTEIN DIPZ"/>
    <property type="match status" value="1"/>
</dbReference>
<accession>A0A1V0B151</accession>
<evidence type="ECO:0000313" key="3">
    <source>
        <dbReference type="Proteomes" id="UP000243488"/>
    </source>
</evidence>
<dbReference type="SUPFAM" id="SSF52833">
    <property type="entry name" value="Thioredoxin-like"/>
    <property type="match status" value="1"/>
</dbReference>
<protein>
    <submittedName>
        <fullName evidence="2">Alkyl hydroperoxide reductase</fullName>
    </submittedName>
</protein>
<dbReference type="Gene3D" id="3.40.30.10">
    <property type="entry name" value="Glutaredoxin"/>
    <property type="match status" value="1"/>
</dbReference>
<dbReference type="EMBL" id="CP020100">
    <property type="protein sequence ID" value="AQZ93673.1"/>
    <property type="molecule type" value="Genomic_DNA"/>
</dbReference>
<sequence>MDTQVRAPEWQVCQWFNSAPLSLAALRGRVVVLHAFQMLCPGCVSHAVPQAERLHRRFASAELVVVGLHTVFEHHLAMAPSALEVFLKEYRITHPVAVDQPLAGTAIPATMRAYAMEGTPTLVLIDRTGHIRLQATGGVDDLQLGILVGELLALK</sequence>
<organism evidence="2 3">
    <name type="scientific">Halopseudomonas phragmitis</name>
    <dbReference type="NCBI Taxonomy" id="1931241"/>
    <lineage>
        <taxon>Bacteria</taxon>
        <taxon>Pseudomonadati</taxon>
        <taxon>Pseudomonadota</taxon>
        <taxon>Gammaproteobacteria</taxon>
        <taxon>Pseudomonadales</taxon>
        <taxon>Pseudomonadaceae</taxon>
        <taxon>Halopseudomonas</taxon>
    </lineage>
</organism>
<dbReference type="AlphaFoldDB" id="A0A1V0B151"/>
<feature type="domain" description="Redoxin" evidence="1">
    <location>
        <begin position="19"/>
        <end position="136"/>
    </location>
</feature>
<proteinExistence type="predicted"/>
<dbReference type="InterPro" id="IPR013740">
    <property type="entry name" value="Redoxin"/>
</dbReference>
<evidence type="ECO:0000313" key="2">
    <source>
        <dbReference type="EMBL" id="AQZ93673.1"/>
    </source>
</evidence>
<dbReference type="STRING" id="1931241.BVH74_02365"/>